<evidence type="ECO:0000313" key="3">
    <source>
        <dbReference type="Proteomes" id="UP000177006"/>
    </source>
</evidence>
<dbReference type="PANTHER" id="PTHR36443">
    <property type="entry name" value="BSR5223 PROTEIN"/>
    <property type="match status" value="1"/>
</dbReference>
<protein>
    <recommendedName>
        <fullName evidence="4">DUF2905 domain-containing protein</fullName>
    </recommendedName>
</protein>
<dbReference type="STRING" id="1797457.A2160_00945"/>
<gene>
    <name evidence="2" type="ORF">A2160_00945</name>
</gene>
<comment type="caution">
    <text evidence="2">The sequence shown here is derived from an EMBL/GenBank/DDBJ whole genome shotgun (WGS) entry which is preliminary data.</text>
</comment>
<proteinExistence type="predicted"/>
<dbReference type="AlphaFoldDB" id="A0A1F5E3I0"/>
<dbReference type="Pfam" id="PF11146">
    <property type="entry name" value="DUF2905"/>
    <property type="match status" value="1"/>
</dbReference>
<evidence type="ECO:0000256" key="1">
    <source>
        <dbReference type="SAM" id="Phobius"/>
    </source>
</evidence>
<sequence>MLADLARTFLIIGIIFVFFGGLLWILSRLPFLGKLPGDILIKKGSFTLYAPLVTTLIISLIFSIVLTIIGNLKR</sequence>
<dbReference type="PANTHER" id="PTHR36443:SF1">
    <property type="entry name" value="BSR5223 PROTEIN"/>
    <property type="match status" value="1"/>
</dbReference>
<dbReference type="InterPro" id="IPR021320">
    <property type="entry name" value="DUF2905"/>
</dbReference>
<reference evidence="2 3" key="1">
    <citation type="journal article" date="2016" name="Nat. Commun.">
        <title>Thousands of microbial genomes shed light on interconnected biogeochemical processes in an aquifer system.</title>
        <authorList>
            <person name="Anantharaman K."/>
            <person name="Brown C.T."/>
            <person name="Hug L.A."/>
            <person name="Sharon I."/>
            <person name="Castelle C.J."/>
            <person name="Probst A.J."/>
            <person name="Thomas B.C."/>
            <person name="Singh A."/>
            <person name="Wilkins M.J."/>
            <person name="Karaoz U."/>
            <person name="Brodie E.L."/>
            <person name="Williams K.H."/>
            <person name="Hubbard S.S."/>
            <person name="Banfield J.F."/>
        </authorList>
    </citation>
    <scope>NUCLEOTIDE SEQUENCE [LARGE SCALE GENOMIC DNA]</scope>
</reference>
<dbReference type="Proteomes" id="UP000177006">
    <property type="component" value="Unassembled WGS sequence"/>
</dbReference>
<name>A0A1F5E3I0_9BACT</name>
<keyword evidence="1" id="KW-1133">Transmembrane helix</keyword>
<keyword evidence="1" id="KW-0812">Transmembrane</keyword>
<feature type="transmembrane region" description="Helical" evidence="1">
    <location>
        <begin position="7"/>
        <end position="26"/>
    </location>
</feature>
<evidence type="ECO:0008006" key="4">
    <source>
        <dbReference type="Google" id="ProtNLM"/>
    </source>
</evidence>
<feature type="transmembrane region" description="Helical" evidence="1">
    <location>
        <begin position="46"/>
        <end position="69"/>
    </location>
</feature>
<keyword evidence="1" id="KW-0472">Membrane</keyword>
<evidence type="ECO:0000313" key="2">
    <source>
        <dbReference type="EMBL" id="OGD61844.1"/>
    </source>
</evidence>
<organism evidence="2 3">
    <name type="scientific">Candidatus Beckwithbacteria bacterium RBG_13_42_9</name>
    <dbReference type="NCBI Taxonomy" id="1797457"/>
    <lineage>
        <taxon>Bacteria</taxon>
        <taxon>Candidatus Beckwithiibacteriota</taxon>
    </lineage>
</organism>
<accession>A0A1F5E3I0</accession>
<dbReference type="EMBL" id="MEZK01000031">
    <property type="protein sequence ID" value="OGD61844.1"/>
    <property type="molecule type" value="Genomic_DNA"/>
</dbReference>